<protein>
    <submittedName>
        <fullName evidence="4">Uncharacterized protein</fullName>
    </submittedName>
</protein>
<proteinExistence type="predicted"/>
<dbReference type="PROSITE" id="PS50011">
    <property type="entry name" value="PROTEIN_KINASE_DOM"/>
    <property type="match status" value="1"/>
</dbReference>
<dbReference type="Proteomes" id="UP001154282">
    <property type="component" value="Unassembled WGS sequence"/>
</dbReference>
<dbReference type="Pfam" id="PF08276">
    <property type="entry name" value="PAN_2"/>
    <property type="match status" value="1"/>
</dbReference>
<dbReference type="FunFam" id="3.30.200.20:FF:000466">
    <property type="entry name" value="Putative LRR receptor-like serine/threonine-protein kinase"/>
    <property type="match status" value="1"/>
</dbReference>
<feature type="domain" description="Apple" evidence="3">
    <location>
        <begin position="134"/>
        <end position="215"/>
    </location>
</feature>
<feature type="chain" id="PRO_5043673270" evidence="1">
    <location>
        <begin position="30"/>
        <end position="350"/>
    </location>
</feature>
<dbReference type="AlphaFoldDB" id="A0AAV0QZJ0"/>
<name>A0AAV0QZJ0_9ROSI</name>
<evidence type="ECO:0000259" key="3">
    <source>
        <dbReference type="PROSITE" id="PS50948"/>
    </source>
</evidence>
<dbReference type="PROSITE" id="PS50948">
    <property type="entry name" value="PAN"/>
    <property type="match status" value="1"/>
</dbReference>
<organism evidence="4 5">
    <name type="scientific">Linum tenue</name>
    <dbReference type="NCBI Taxonomy" id="586396"/>
    <lineage>
        <taxon>Eukaryota</taxon>
        <taxon>Viridiplantae</taxon>
        <taxon>Streptophyta</taxon>
        <taxon>Embryophyta</taxon>
        <taxon>Tracheophyta</taxon>
        <taxon>Spermatophyta</taxon>
        <taxon>Magnoliopsida</taxon>
        <taxon>eudicotyledons</taxon>
        <taxon>Gunneridae</taxon>
        <taxon>Pentapetalae</taxon>
        <taxon>rosids</taxon>
        <taxon>fabids</taxon>
        <taxon>Malpighiales</taxon>
        <taxon>Linaceae</taxon>
        <taxon>Linum</taxon>
    </lineage>
</organism>
<keyword evidence="5" id="KW-1185">Reference proteome</keyword>
<reference evidence="4" key="1">
    <citation type="submission" date="2022-08" db="EMBL/GenBank/DDBJ databases">
        <authorList>
            <person name="Gutierrez-Valencia J."/>
        </authorList>
    </citation>
    <scope>NUCLEOTIDE SEQUENCE</scope>
</reference>
<feature type="signal peptide" evidence="1">
    <location>
        <begin position="1"/>
        <end position="29"/>
    </location>
</feature>
<sequence>MEVRLHHLWLNMLVIIFTCLSLKTHICLADSNRITQNQSLSGNQTIVSAGSVFEMGFVKLGNSTNYYLGIWVSSSASENDDGTLWQSFDTFLPGTEIRRNKMTGFVPKSRDDYISNVYNGGGIREAYLQCGNPCDGLKSSDGFITGYAVSISRWGTQAYESVGNVRQCESVCLNRCSCNAYAYEGSRCSVWSGDVFDIHKVSVDPVGLPIYLRVTAELPSSGSNYESNYKIVNGDEENKTNLTFFTFKNVLAAIDNFSESNKLGEGDFGPVYKGNLLPHHEVAIKGLSKKYGQVLEEFTNELKLIAKLQHNYLVRLLGCCVEKEEKILIYECLPNRSLDKFLFGGHTSPY</sequence>
<comment type="caution">
    <text evidence="4">The sequence shown here is derived from an EMBL/GenBank/DDBJ whole genome shotgun (WGS) entry which is preliminary data.</text>
</comment>
<dbReference type="GO" id="GO:0005524">
    <property type="term" value="F:ATP binding"/>
    <property type="evidence" value="ECO:0007669"/>
    <property type="project" value="InterPro"/>
</dbReference>
<dbReference type="InterPro" id="IPR000719">
    <property type="entry name" value="Prot_kinase_dom"/>
</dbReference>
<dbReference type="SUPFAM" id="SSF56112">
    <property type="entry name" value="Protein kinase-like (PK-like)"/>
    <property type="match status" value="1"/>
</dbReference>
<dbReference type="PANTHER" id="PTHR32444:SF247">
    <property type="entry name" value="OS01G0958200 PROTEIN"/>
    <property type="match status" value="1"/>
</dbReference>
<evidence type="ECO:0000313" key="5">
    <source>
        <dbReference type="Proteomes" id="UP001154282"/>
    </source>
</evidence>
<evidence type="ECO:0000259" key="2">
    <source>
        <dbReference type="PROSITE" id="PS50011"/>
    </source>
</evidence>
<dbReference type="InterPro" id="IPR001245">
    <property type="entry name" value="Ser-Thr/Tyr_kinase_cat_dom"/>
</dbReference>
<dbReference type="PANTHER" id="PTHR32444">
    <property type="entry name" value="BULB-TYPE LECTIN DOMAIN-CONTAINING PROTEIN"/>
    <property type="match status" value="1"/>
</dbReference>
<feature type="domain" description="Protein kinase" evidence="2">
    <location>
        <begin position="257"/>
        <end position="350"/>
    </location>
</feature>
<gene>
    <name evidence="4" type="ORF">LITE_LOCUS45503</name>
</gene>
<dbReference type="GO" id="GO:0004672">
    <property type="term" value="F:protein kinase activity"/>
    <property type="evidence" value="ECO:0007669"/>
    <property type="project" value="InterPro"/>
</dbReference>
<dbReference type="CDD" id="cd01098">
    <property type="entry name" value="PAN_AP_plant"/>
    <property type="match status" value="1"/>
</dbReference>
<dbReference type="Pfam" id="PF07714">
    <property type="entry name" value="PK_Tyr_Ser-Thr"/>
    <property type="match status" value="1"/>
</dbReference>
<dbReference type="EMBL" id="CAMGYJ010000010">
    <property type="protein sequence ID" value="CAI0550336.1"/>
    <property type="molecule type" value="Genomic_DNA"/>
</dbReference>
<keyword evidence="1" id="KW-0732">Signal</keyword>
<dbReference type="InterPro" id="IPR003609">
    <property type="entry name" value="Pan_app"/>
</dbReference>
<dbReference type="Gene3D" id="3.30.200.20">
    <property type="entry name" value="Phosphorylase Kinase, domain 1"/>
    <property type="match status" value="1"/>
</dbReference>
<accession>A0AAV0QZJ0</accession>
<evidence type="ECO:0000313" key="4">
    <source>
        <dbReference type="EMBL" id="CAI0550336.1"/>
    </source>
</evidence>
<evidence type="ECO:0000256" key="1">
    <source>
        <dbReference type="SAM" id="SignalP"/>
    </source>
</evidence>
<dbReference type="InterPro" id="IPR011009">
    <property type="entry name" value="Kinase-like_dom_sf"/>
</dbReference>